<dbReference type="RefSeq" id="XP_010906064.1">
    <property type="nucleotide sequence ID" value="XM_010907762.3"/>
</dbReference>
<evidence type="ECO:0000313" key="3">
    <source>
        <dbReference type="RefSeq" id="XP_010906064.1"/>
    </source>
</evidence>
<organism evidence="2 3">
    <name type="scientific">Elaeis guineensis var. tenera</name>
    <name type="common">Oil palm</name>
    <dbReference type="NCBI Taxonomy" id="51953"/>
    <lineage>
        <taxon>Eukaryota</taxon>
        <taxon>Viridiplantae</taxon>
        <taxon>Streptophyta</taxon>
        <taxon>Embryophyta</taxon>
        <taxon>Tracheophyta</taxon>
        <taxon>Spermatophyta</taxon>
        <taxon>Magnoliopsida</taxon>
        <taxon>Liliopsida</taxon>
        <taxon>Arecaceae</taxon>
        <taxon>Arecoideae</taxon>
        <taxon>Cocoseae</taxon>
        <taxon>Elaeidinae</taxon>
        <taxon>Elaeis</taxon>
    </lineage>
</organism>
<reference evidence="3" key="1">
    <citation type="submission" date="2025-08" db="UniProtKB">
        <authorList>
            <consortium name="RefSeq"/>
        </authorList>
    </citation>
    <scope>IDENTIFICATION</scope>
</reference>
<accession>A0A6I9QAI1</accession>
<sequence>MNIQPGIVLELQLVQNLLSVYNNILCQGMSLVRTVVHSLFFGHTGRGLYQWFKPVYMSKSHILTRFWIVPSIIGFQLLILFLLFPGGMIRERKQAMLIVS</sequence>
<dbReference type="Proteomes" id="UP000504607">
    <property type="component" value="Unplaced"/>
</dbReference>
<keyword evidence="1" id="KW-0812">Transmembrane</keyword>
<evidence type="ECO:0000256" key="1">
    <source>
        <dbReference type="SAM" id="Phobius"/>
    </source>
</evidence>
<evidence type="ECO:0000313" key="2">
    <source>
        <dbReference type="Proteomes" id="UP000504607"/>
    </source>
</evidence>
<keyword evidence="1" id="KW-1133">Transmembrane helix</keyword>
<keyword evidence="1" id="KW-0472">Membrane</keyword>
<proteinExistence type="predicted"/>
<protein>
    <submittedName>
        <fullName evidence="3">Uncharacterized protein LOC105033109 isoform X2</fullName>
    </submittedName>
</protein>
<dbReference type="KEGG" id="egu:105033109"/>
<dbReference type="GeneID" id="105033109"/>
<dbReference type="AlphaFoldDB" id="A0A6I9QAI1"/>
<feature type="transmembrane region" description="Helical" evidence="1">
    <location>
        <begin position="62"/>
        <end position="84"/>
    </location>
</feature>
<name>A0A6I9QAI1_ELAGV</name>
<gene>
    <name evidence="3" type="primary">LOC105033109</name>
</gene>
<keyword evidence="2" id="KW-1185">Reference proteome</keyword>